<feature type="compositionally biased region" description="Acidic residues" evidence="4">
    <location>
        <begin position="1597"/>
        <end position="1608"/>
    </location>
</feature>
<dbReference type="InterPro" id="IPR003653">
    <property type="entry name" value="Peptidase_C48_C"/>
</dbReference>
<feature type="compositionally biased region" description="Basic and acidic residues" evidence="4">
    <location>
        <begin position="1609"/>
        <end position="1621"/>
    </location>
</feature>
<evidence type="ECO:0000256" key="1">
    <source>
        <dbReference type="ARBA" id="ARBA00005234"/>
    </source>
</evidence>
<feature type="compositionally biased region" description="Basic and acidic residues" evidence="4">
    <location>
        <begin position="886"/>
        <end position="896"/>
    </location>
</feature>
<dbReference type="EMBL" id="BFEA01000459">
    <property type="protein sequence ID" value="GBG83985.1"/>
    <property type="molecule type" value="Genomic_DNA"/>
</dbReference>
<evidence type="ECO:0000256" key="4">
    <source>
        <dbReference type="SAM" id="MobiDB-lite"/>
    </source>
</evidence>
<dbReference type="Proteomes" id="UP000265515">
    <property type="component" value="Unassembled WGS sequence"/>
</dbReference>
<organism evidence="6 7">
    <name type="scientific">Chara braunii</name>
    <name type="common">Braun's stonewort</name>
    <dbReference type="NCBI Taxonomy" id="69332"/>
    <lineage>
        <taxon>Eukaryota</taxon>
        <taxon>Viridiplantae</taxon>
        <taxon>Streptophyta</taxon>
        <taxon>Charophyceae</taxon>
        <taxon>Charales</taxon>
        <taxon>Characeae</taxon>
        <taxon>Chara</taxon>
    </lineage>
</organism>
<dbReference type="GO" id="GO:0008234">
    <property type="term" value="F:cysteine-type peptidase activity"/>
    <property type="evidence" value="ECO:0007669"/>
    <property type="project" value="InterPro"/>
</dbReference>
<feature type="region of interest" description="Disordered" evidence="4">
    <location>
        <begin position="824"/>
        <end position="896"/>
    </location>
</feature>
<dbReference type="Pfam" id="PF02902">
    <property type="entry name" value="Peptidase_C48"/>
    <property type="match status" value="1"/>
</dbReference>
<feature type="compositionally biased region" description="Basic residues" evidence="4">
    <location>
        <begin position="146"/>
        <end position="156"/>
    </location>
</feature>
<evidence type="ECO:0000313" key="7">
    <source>
        <dbReference type="Proteomes" id="UP000265515"/>
    </source>
</evidence>
<feature type="compositionally biased region" description="Basic and acidic residues" evidence="4">
    <location>
        <begin position="1114"/>
        <end position="1130"/>
    </location>
</feature>
<comment type="caution">
    <text evidence="6">The sequence shown here is derived from an EMBL/GenBank/DDBJ whole genome shotgun (WGS) entry which is preliminary data.</text>
</comment>
<keyword evidence="2" id="KW-0645">Protease</keyword>
<dbReference type="Gramene" id="GBG83985">
    <property type="protein sequence ID" value="GBG83985"/>
    <property type="gene ID" value="CBR_g37857"/>
</dbReference>
<feature type="region of interest" description="Disordered" evidence="4">
    <location>
        <begin position="113"/>
        <end position="133"/>
    </location>
</feature>
<evidence type="ECO:0000259" key="5">
    <source>
        <dbReference type="PROSITE" id="PS50600"/>
    </source>
</evidence>
<keyword evidence="3" id="KW-0378">Hydrolase</keyword>
<feature type="region of interest" description="Disordered" evidence="4">
    <location>
        <begin position="1110"/>
        <end position="1179"/>
    </location>
</feature>
<feature type="compositionally biased region" description="Basic and acidic residues" evidence="4">
    <location>
        <begin position="1160"/>
        <end position="1169"/>
    </location>
</feature>
<dbReference type="SUPFAM" id="SSF54001">
    <property type="entry name" value="Cysteine proteinases"/>
    <property type="match status" value="1"/>
</dbReference>
<feature type="compositionally biased region" description="Basic and acidic residues" evidence="4">
    <location>
        <begin position="1567"/>
        <end position="1591"/>
    </location>
</feature>
<feature type="region of interest" description="Disordered" evidence="4">
    <location>
        <begin position="145"/>
        <end position="164"/>
    </location>
</feature>
<feature type="compositionally biased region" description="Basic and acidic residues" evidence="4">
    <location>
        <begin position="1510"/>
        <end position="1531"/>
    </location>
</feature>
<name>A0A388LP33_CHABU</name>
<dbReference type="Gene3D" id="3.40.395.10">
    <property type="entry name" value="Adenoviral Proteinase, Chain A"/>
    <property type="match status" value="1"/>
</dbReference>
<feature type="domain" description="Ubiquitin-like protease family profile" evidence="5">
    <location>
        <begin position="1251"/>
        <end position="1424"/>
    </location>
</feature>
<feature type="compositionally biased region" description="Basic and acidic residues" evidence="4">
    <location>
        <begin position="1398"/>
        <end position="1420"/>
    </location>
</feature>
<feature type="compositionally biased region" description="Acidic residues" evidence="4">
    <location>
        <begin position="1557"/>
        <end position="1566"/>
    </location>
</feature>
<evidence type="ECO:0000256" key="2">
    <source>
        <dbReference type="ARBA" id="ARBA00022670"/>
    </source>
</evidence>
<evidence type="ECO:0000313" key="6">
    <source>
        <dbReference type="EMBL" id="GBG83985.1"/>
    </source>
</evidence>
<dbReference type="GO" id="GO:0006508">
    <property type="term" value="P:proteolysis"/>
    <property type="evidence" value="ECO:0007669"/>
    <property type="project" value="UniProtKB-KW"/>
</dbReference>
<accession>A0A388LP33</accession>
<reference evidence="6 7" key="1">
    <citation type="journal article" date="2018" name="Cell">
        <title>The Chara Genome: Secondary Complexity and Implications for Plant Terrestrialization.</title>
        <authorList>
            <person name="Nishiyama T."/>
            <person name="Sakayama H."/>
            <person name="Vries J.D."/>
            <person name="Buschmann H."/>
            <person name="Saint-Marcoux D."/>
            <person name="Ullrich K.K."/>
            <person name="Haas F.B."/>
            <person name="Vanderstraeten L."/>
            <person name="Becker D."/>
            <person name="Lang D."/>
            <person name="Vosolsobe S."/>
            <person name="Rombauts S."/>
            <person name="Wilhelmsson P.K.I."/>
            <person name="Janitza P."/>
            <person name="Kern R."/>
            <person name="Heyl A."/>
            <person name="Rumpler F."/>
            <person name="Villalobos L.I.A.C."/>
            <person name="Clay J.M."/>
            <person name="Skokan R."/>
            <person name="Toyoda A."/>
            <person name="Suzuki Y."/>
            <person name="Kagoshima H."/>
            <person name="Schijlen E."/>
            <person name="Tajeshwar N."/>
            <person name="Catarino B."/>
            <person name="Hetherington A.J."/>
            <person name="Saltykova A."/>
            <person name="Bonnot C."/>
            <person name="Breuninger H."/>
            <person name="Symeonidi A."/>
            <person name="Radhakrishnan G.V."/>
            <person name="Van Nieuwerburgh F."/>
            <person name="Deforce D."/>
            <person name="Chang C."/>
            <person name="Karol K.G."/>
            <person name="Hedrich R."/>
            <person name="Ulvskov P."/>
            <person name="Glockner G."/>
            <person name="Delwiche C.F."/>
            <person name="Petrasek J."/>
            <person name="Van de Peer Y."/>
            <person name="Friml J."/>
            <person name="Beilby M."/>
            <person name="Dolan L."/>
            <person name="Kohara Y."/>
            <person name="Sugano S."/>
            <person name="Fujiyama A."/>
            <person name="Delaux P.-M."/>
            <person name="Quint M."/>
            <person name="TheiBen G."/>
            <person name="Hagemann M."/>
            <person name="Harholt J."/>
            <person name="Dunand C."/>
            <person name="Zachgo S."/>
            <person name="Langdale J."/>
            <person name="Maumus F."/>
            <person name="Straeten D.V.D."/>
            <person name="Gould S.B."/>
            <person name="Rensing S.A."/>
        </authorList>
    </citation>
    <scope>NUCLEOTIDE SEQUENCE [LARGE SCALE GENOMIC DNA]</scope>
    <source>
        <strain evidence="6 7">S276</strain>
    </source>
</reference>
<feature type="compositionally biased region" description="Basic residues" evidence="4">
    <location>
        <begin position="1630"/>
        <end position="1642"/>
    </location>
</feature>
<keyword evidence="7" id="KW-1185">Reference proteome</keyword>
<feature type="compositionally biased region" description="Basic and acidic residues" evidence="4">
    <location>
        <begin position="1441"/>
        <end position="1451"/>
    </location>
</feature>
<comment type="similarity">
    <text evidence="1">Belongs to the peptidase C48 family.</text>
</comment>
<feature type="region of interest" description="Disordered" evidence="4">
    <location>
        <begin position="1387"/>
        <end position="1642"/>
    </location>
</feature>
<dbReference type="PROSITE" id="PS50600">
    <property type="entry name" value="ULP_PROTEASE"/>
    <property type="match status" value="1"/>
</dbReference>
<protein>
    <recommendedName>
        <fullName evidence="5">Ubiquitin-like protease family profile domain-containing protein</fullName>
    </recommendedName>
</protein>
<proteinExistence type="inferred from homology"/>
<dbReference type="OrthoDB" id="3232941at2759"/>
<feature type="compositionally biased region" description="Polar residues" evidence="4">
    <location>
        <begin position="1546"/>
        <end position="1556"/>
    </location>
</feature>
<dbReference type="InterPro" id="IPR038765">
    <property type="entry name" value="Papain-like_cys_pep_sf"/>
</dbReference>
<gene>
    <name evidence="6" type="ORF">CBR_g37857</name>
</gene>
<feature type="compositionally biased region" description="Polar residues" evidence="4">
    <location>
        <begin position="867"/>
        <end position="876"/>
    </location>
</feature>
<sequence>MVRHRTLQWFGIVDAPDPPMVWRRRGAGPCDGPASSRRRTLRWSGASMTPDHRRVRRLDDARPSEGPTPNYLMVWCLDDARPSYGLVSSKTSSTPTVRRLDEARPSEGLAPRRRQTIGGFGVGPSNGPASSRHRTIQWSGIVKAPDHRRVRRRRGARPSECLASSRRQTIQVPGVVEAPDAAAAVAAPTEVQMLLLRSLVVQLLLLCRGSGPSDGPVSSRRQIIGGSGVVEAPDHRGMEKSNVSMNMAVETIACTAEDLYQDILNVIARDDAHKQCVRSPGRGVAGNDTNQETTLQMESEEMLGVICVAANEDADNGEGTGNEDTPISTVGSDCITKTKAGTQFLYDINLEPGKVQPGLNGGKHCLAFKSGETWVPYPPPKLATWRYITAAIIFDRLTRLNDGVALPHLTHVLWEALAEKGGLRLNDFFYDCEDCSPQWVVSDSTRVGDEVCNDNDARPNARWGWVPSSIPCEYGEIRMLVRDLFGNCWSIVYINGEFSSRYLEYEIAESFDAATGEPLIPVQNPVFSPIVEGKVFSGEDNICLRHVRGRKVTYDAYSDTRVDVQRSVAANGDRSRRAQQLLLRLYQNAYMHDDHTMASCSANTLHQVVDWMWNDHDIDMIKRNGGGSYNTSAFKKFVRSQARESEMLKTGGGEELKPNAAEILALSRMNEVPQRDPIDYHELTTMVVDGVEYVLLDQIVDFMKSGGKDKNLIHEALHEVTEEAIAAAEVINIDCVKDRTLDLVSGTPVLRWNIFTAVEELTATSTNVDRRRKRKCGWQMLVAEHDTLATHTTDTTVQDRGGTVSLADVRTVLKNHAANGTSVHGGFREWSLAPRHPSRDFNEGVEQASQQGDDVVVPCDEKGDAQTGPQQENPASSELGVSGSDTRSDEAAKHASHEGIVYDDARWGEVLGHYQTSNWKLPKLHDLLHLRACIERSGLPDSFAADMWEHHHQKFCKQPFLSSNKRKASFQMVNHVRRAVTFDDDIERARKQMKRTTENWSSVMECSASGMNTLAARDTAKLHLRFFPRENLVFNGNEGATGTAKAILDALPCKDLFREALRTYMSKNGCNPPHEDMLIRTRTHLAIAATADGTTRGALVQTARVSPNFHGRAVHSDVDVRAQTGRELRTKQSGNAKGRQGSVTHREEATSHNKRRRRSNKEDNGEVHNNDNGGYVGEMGTPVTEGPVVQQNVLGSDKGKNSVSGSRTCRVMRENDAGKQGQNASSSSDEFEVVNETNISPLMWKGKSEEIRLAEADVMCLAVGKWLNDNVMDMYLLSVYEEQLQGKDTAAVHVCTTFWHPAVLTNQKVDTVKRGWELRVKSRTTNIHRLCKDLEVAPVVLIPINHKHHWMLLIMLNVREFWTDCTCLDVIIVDSCDGYEDIASSLKQVQERQPPARLSEKTAVRKEKGKFQRGPHEKSKTSPLLKSHVDRAAVTASPKANRSDYNKRQRESIPVSPTSTKNRMRQDRSPPQAPKKRSCAEGVEVQPRHNVTNAKRRRIIEGEEEAQETIDLRGSEGVEAVNTEKQHESRDTAGQTQRSDAKVSKLDTTGQTQSSDLYDETDDGEERNEGTCDEGRSYGEDANKEGEDNEKGYNNTEDSDGEVKEEEDISRSSSREERCSEDNTQNTSRKTPRRKKSRTQAR</sequence>
<evidence type="ECO:0000256" key="3">
    <source>
        <dbReference type="ARBA" id="ARBA00022801"/>
    </source>
</evidence>